<evidence type="ECO:0000313" key="2">
    <source>
        <dbReference type="Proteomes" id="UP001328107"/>
    </source>
</evidence>
<gene>
    <name evidence="1" type="ORF">PMAYCL1PPCAC_11580</name>
</gene>
<evidence type="ECO:0000313" key="1">
    <source>
        <dbReference type="EMBL" id="GMR41385.1"/>
    </source>
</evidence>
<sequence>VAEAINEQLKKFNVQDICAMLEHEEITELKLVMGSSDLYETTVRLKPSGGLYQTFVRGSHGSFRVVSPDVTRKDSYGSTANCIDNNE</sequence>
<reference evidence="2" key="1">
    <citation type="submission" date="2022-10" db="EMBL/GenBank/DDBJ databases">
        <title>Genome assembly of Pristionchus species.</title>
        <authorList>
            <person name="Yoshida K."/>
            <person name="Sommer R.J."/>
        </authorList>
    </citation>
    <scope>NUCLEOTIDE SEQUENCE [LARGE SCALE GENOMIC DNA]</scope>
    <source>
        <strain evidence="2">RS5460</strain>
    </source>
</reference>
<name>A0AAN4ZQM4_9BILA</name>
<dbReference type="EMBL" id="BTRK01000003">
    <property type="protein sequence ID" value="GMR41385.1"/>
    <property type="molecule type" value="Genomic_DNA"/>
</dbReference>
<comment type="caution">
    <text evidence="1">The sequence shown here is derived from an EMBL/GenBank/DDBJ whole genome shotgun (WGS) entry which is preliminary data.</text>
</comment>
<protein>
    <submittedName>
        <fullName evidence="1">Uncharacterized protein</fullName>
    </submittedName>
</protein>
<feature type="non-terminal residue" evidence="1">
    <location>
        <position position="1"/>
    </location>
</feature>
<keyword evidence="2" id="KW-1185">Reference proteome</keyword>
<proteinExistence type="predicted"/>
<accession>A0AAN4ZQM4</accession>
<feature type="non-terminal residue" evidence="1">
    <location>
        <position position="87"/>
    </location>
</feature>
<dbReference type="Proteomes" id="UP001328107">
    <property type="component" value="Unassembled WGS sequence"/>
</dbReference>
<dbReference type="AlphaFoldDB" id="A0AAN4ZQM4"/>
<organism evidence="1 2">
    <name type="scientific">Pristionchus mayeri</name>
    <dbReference type="NCBI Taxonomy" id="1317129"/>
    <lineage>
        <taxon>Eukaryota</taxon>
        <taxon>Metazoa</taxon>
        <taxon>Ecdysozoa</taxon>
        <taxon>Nematoda</taxon>
        <taxon>Chromadorea</taxon>
        <taxon>Rhabditida</taxon>
        <taxon>Rhabditina</taxon>
        <taxon>Diplogasteromorpha</taxon>
        <taxon>Diplogasteroidea</taxon>
        <taxon>Neodiplogasteridae</taxon>
        <taxon>Pristionchus</taxon>
    </lineage>
</organism>